<feature type="binding site" evidence="11">
    <location>
        <position position="162"/>
    </location>
    <ligand>
        <name>Mg(2+)</name>
        <dbReference type="ChEBI" id="CHEBI:18420"/>
    </ligand>
</feature>
<dbReference type="Gene3D" id="3.30.70.890">
    <property type="entry name" value="GHMP kinase, C-terminal domain"/>
    <property type="match status" value="1"/>
</dbReference>
<feature type="site" description="Transition state stabilizer" evidence="11">
    <location>
        <position position="28"/>
    </location>
</feature>
<evidence type="ECO:0000256" key="3">
    <source>
        <dbReference type="ARBA" id="ARBA00022679"/>
    </source>
</evidence>
<dbReference type="EC" id="2.7.1.6" evidence="11 12"/>
<dbReference type="PRINTS" id="PR00473">
    <property type="entry name" value="GALCTOKINASE"/>
</dbReference>
<comment type="pathway">
    <text evidence="11">Carbohydrate metabolism; galactose metabolism.</text>
</comment>
<dbReference type="EMBL" id="LT965930">
    <property type="protein sequence ID" value="SOU43299.1"/>
    <property type="molecule type" value="Genomic_DNA"/>
</dbReference>
<geneLocation type="plasmid" evidence="17">
    <name>PCAR9p</name>
</geneLocation>
<evidence type="ECO:0000259" key="15">
    <source>
        <dbReference type="Pfam" id="PF10509"/>
    </source>
</evidence>
<keyword evidence="5 11" id="KW-0547">Nucleotide-binding</keyword>
<keyword evidence="6 11" id="KW-0418">Kinase</keyword>
<dbReference type="InterPro" id="IPR019539">
    <property type="entry name" value="GalKase_N"/>
</dbReference>
<feature type="domain" description="GHMP kinase C-terminal" evidence="14">
    <location>
        <begin position="280"/>
        <end position="358"/>
    </location>
</feature>
<dbReference type="Pfam" id="PF08544">
    <property type="entry name" value="GHMP_kinases_C"/>
    <property type="match status" value="1"/>
</dbReference>
<evidence type="ECO:0000256" key="2">
    <source>
        <dbReference type="ARBA" id="ARBA00022490"/>
    </source>
</evidence>
<keyword evidence="7 11" id="KW-0067">ATP-binding</keyword>
<dbReference type="Pfam" id="PF00288">
    <property type="entry name" value="GHMP_kinases_N"/>
    <property type="match status" value="1"/>
</dbReference>
<dbReference type="Gene3D" id="3.30.230.10">
    <property type="match status" value="1"/>
</dbReference>
<geneLocation type="plasmid" evidence="18">
    <name>pcar9p</name>
</geneLocation>
<dbReference type="PANTHER" id="PTHR10457:SF7">
    <property type="entry name" value="GALACTOKINASE-RELATED"/>
    <property type="match status" value="1"/>
</dbReference>
<feature type="active site" description="Proton acceptor" evidence="11">
    <location>
        <position position="174"/>
    </location>
</feature>
<dbReference type="InterPro" id="IPR000705">
    <property type="entry name" value="Galactokinase"/>
</dbReference>
<dbReference type="GO" id="GO:0000287">
    <property type="term" value="F:magnesium ion binding"/>
    <property type="evidence" value="ECO:0007669"/>
    <property type="project" value="UniProtKB-UniRule"/>
</dbReference>
<dbReference type="GO" id="GO:0005524">
    <property type="term" value="F:ATP binding"/>
    <property type="evidence" value="ECO:0007669"/>
    <property type="project" value="UniProtKB-UniRule"/>
</dbReference>
<dbReference type="EMBL" id="AQGW01000016">
    <property type="protein sequence ID" value="MBE0381671.1"/>
    <property type="molecule type" value="Genomic_DNA"/>
</dbReference>
<feature type="domain" description="Galactokinase N-terminal" evidence="15">
    <location>
        <begin position="11"/>
        <end position="57"/>
    </location>
</feature>
<dbReference type="HAMAP" id="MF_00246">
    <property type="entry name" value="Galactokinase"/>
    <property type="match status" value="1"/>
</dbReference>
<feature type="domain" description="GHMP kinase N-terminal" evidence="13">
    <location>
        <begin position="94"/>
        <end position="180"/>
    </location>
</feature>
<dbReference type="InterPro" id="IPR006203">
    <property type="entry name" value="GHMP_knse_ATP-bd_CS"/>
</dbReference>
<comment type="function">
    <text evidence="11">Catalyzes the transfer of the gamma-phosphate of ATP to D-galactose to form alpha-D-galactose-1-phosphate (Gal-1-P).</text>
</comment>
<dbReference type="AlphaFoldDB" id="A0A2K4XG48"/>
<dbReference type="GO" id="GO:0004335">
    <property type="term" value="F:galactokinase activity"/>
    <property type="evidence" value="ECO:0007669"/>
    <property type="project" value="UniProtKB-UniRule"/>
</dbReference>
<keyword evidence="3 11" id="KW-0808">Transferase</keyword>
<evidence type="ECO:0000256" key="7">
    <source>
        <dbReference type="ARBA" id="ARBA00022840"/>
    </source>
</evidence>
<proteinExistence type="inferred from homology"/>
<comment type="similarity">
    <text evidence="1 11">Belongs to the GHMP kinase family. GalK subfamily.</text>
</comment>
<dbReference type="Pfam" id="PF10509">
    <property type="entry name" value="GalKase_gal_bdg"/>
    <property type="match status" value="1"/>
</dbReference>
<evidence type="ECO:0000256" key="11">
    <source>
        <dbReference type="HAMAP-Rule" id="MF_00246"/>
    </source>
</evidence>
<dbReference type="InterPro" id="IPR013750">
    <property type="entry name" value="GHMP_kinase_C_dom"/>
</dbReference>
<keyword evidence="4 11" id="KW-0479">Metal-binding</keyword>
<evidence type="ECO:0000256" key="4">
    <source>
        <dbReference type="ARBA" id="ARBA00022723"/>
    </source>
</evidence>
<dbReference type="InterPro" id="IPR019741">
    <property type="entry name" value="Galactokinase_CS"/>
</dbReference>
<comment type="catalytic activity">
    <reaction evidence="11">
        <text>alpha-D-galactose + ATP = alpha-D-galactose 1-phosphate + ADP + H(+)</text>
        <dbReference type="Rhea" id="RHEA:13553"/>
        <dbReference type="ChEBI" id="CHEBI:15378"/>
        <dbReference type="ChEBI" id="CHEBI:28061"/>
        <dbReference type="ChEBI" id="CHEBI:30616"/>
        <dbReference type="ChEBI" id="CHEBI:58336"/>
        <dbReference type="ChEBI" id="CHEBI:456216"/>
        <dbReference type="EC" id="2.7.1.6"/>
    </reaction>
</comment>
<sequence>MNQLVDVNLGFENAYSTKAQFVINAPGRVNLIGEHTDYNGGFVLPCAINYGTLIAVSARTDDKIRVTALDYNNDHDEFLINAPIEFVKSKVWVNYVRGVVDELKKSGYELQGCNLAIKGNIPQGAGLSSSAALEVGIAAAFNKLCNLNLTRKQIAMICQAAENNFVGCACGIMDQLISANGIEGKALGIDCRTLELTPVSVPEGMSILMVNSNVKRGLLDSEYNLRRQECESAAEFFGVTHLRDVSIKTFEEKKHELDTTVAKRAEHIVYENQRTLDAMNAFNRNDINSISALMADSHESMKTLFEITIPEIDFLVELVKNKINGKGGVRMTGGGFGGCIVALVCDDAVDEVTATIESNYFEKTGIKESIYMSRPVNGVGVAV</sequence>
<evidence type="ECO:0000313" key="19">
    <source>
        <dbReference type="Proteomes" id="UP000615003"/>
    </source>
</evidence>
<dbReference type="PROSITE" id="PS00627">
    <property type="entry name" value="GHMP_KINASES_ATP"/>
    <property type="match status" value="1"/>
</dbReference>
<evidence type="ECO:0000256" key="6">
    <source>
        <dbReference type="ARBA" id="ARBA00022777"/>
    </source>
</evidence>
<dbReference type="SUPFAM" id="SSF55060">
    <property type="entry name" value="GHMP Kinase, C-terminal domain"/>
    <property type="match status" value="1"/>
</dbReference>
<dbReference type="UniPathway" id="UPA00214"/>
<dbReference type="InterPro" id="IPR022963">
    <property type="entry name" value="Galactokinase_bac"/>
</dbReference>
<dbReference type="PIRSF" id="PIRSF000530">
    <property type="entry name" value="Galactokinase"/>
    <property type="match status" value="1"/>
</dbReference>
<protein>
    <recommendedName>
        <fullName evidence="11 12">Galactokinase</fullName>
        <ecNumber evidence="11 12">2.7.1.6</ecNumber>
    </recommendedName>
    <alternativeName>
        <fullName evidence="11">Galactose kinase</fullName>
    </alternativeName>
</protein>
<evidence type="ECO:0000313" key="17">
    <source>
        <dbReference type="EMBL" id="SOU43299.1"/>
    </source>
</evidence>
<dbReference type="InterPro" id="IPR020568">
    <property type="entry name" value="Ribosomal_Su5_D2-typ_SF"/>
</dbReference>
<gene>
    <name evidence="11 17" type="primary">galK</name>
    <name evidence="17" type="ORF">PCAR9_P0107</name>
    <name evidence="16" type="ORF">PCARR_a3471</name>
</gene>
<dbReference type="PROSITE" id="PS00106">
    <property type="entry name" value="GALACTOKINASE"/>
    <property type="match status" value="1"/>
</dbReference>
<evidence type="ECO:0000256" key="1">
    <source>
        <dbReference type="ARBA" id="ARBA00006566"/>
    </source>
</evidence>
<evidence type="ECO:0000256" key="5">
    <source>
        <dbReference type="ARBA" id="ARBA00022741"/>
    </source>
</evidence>
<organism evidence="17 18">
    <name type="scientific">Pseudoalteromonas carrageenovora IAM 12662</name>
    <dbReference type="NCBI Taxonomy" id="1314868"/>
    <lineage>
        <taxon>Bacteria</taxon>
        <taxon>Pseudomonadati</taxon>
        <taxon>Pseudomonadota</taxon>
        <taxon>Gammaproteobacteria</taxon>
        <taxon>Alteromonadales</taxon>
        <taxon>Pseudoalteromonadaceae</taxon>
        <taxon>Pseudoalteromonas</taxon>
    </lineage>
</organism>
<dbReference type="FunFam" id="3.30.70.890:FF:000001">
    <property type="entry name" value="Galactokinase"/>
    <property type="match status" value="1"/>
</dbReference>
<dbReference type="GO" id="GO:0005829">
    <property type="term" value="C:cytosol"/>
    <property type="evidence" value="ECO:0007669"/>
    <property type="project" value="TreeGrafter"/>
</dbReference>
<comment type="subcellular location">
    <subcellularLocation>
        <location evidence="11">Cytoplasm</location>
    </subcellularLocation>
</comment>
<dbReference type="NCBIfam" id="NF003472">
    <property type="entry name" value="PRK05101.1"/>
    <property type="match status" value="1"/>
</dbReference>
<dbReference type="RefSeq" id="WP_104644274.1">
    <property type="nucleotide sequence ID" value="NZ_AQGW01000016.1"/>
</dbReference>
<dbReference type="OrthoDB" id="250531at2"/>
<reference evidence="17 18" key="2">
    <citation type="submission" date="2017-11" db="EMBL/GenBank/DDBJ databases">
        <authorList>
            <person name="Han C.G."/>
        </authorList>
    </citation>
    <scope>NUCLEOTIDE SEQUENCE [LARGE SCALE GENOMIC DNA]</scope>
    <source>
        <strain evidence="18">ATCC 43555</strain>
        <strain evidence="17">ATCC43555</strain>
        <plasmid evidence="18">Plasmid pcar9p</plasmid>
    </source>
</reference>
<feature type="binding site" evidence="11">
    <location>
        <begin position="34"/>
        <end position="37"/>
    </location>
    <ligand>
        <name>substrate</name>
    </ligand>
</feature>
<evidence type="ECO:0000259" key="14">
    <source>
        <dbReference type="Pfam" id="PF08544"/>
    </source>
</evidence>
<keyword evidence="9 11" id="KW-0299">Galactose metabolism</keyword>
<evidence type="ECO:0000259" key="13">
    <source>
        <dbReference type="Pfam" id="PF00288"/>
    </source>
</evidence>
<evidence type="ECO:0000313" key="18">
    <source>
        <dbReference type="Proteomes" id="UP000238288"/>
    </source>
</evidence>
<keyword evidence="19" id="KW-1185">Reference proteome</keyword>
<evidence type="ECO:0000256" key="12">
    <source>
        <dbReference type="NCBIfam" id="TIGR00131"/>
    </source>
</evidence>
<keyword evidence="2 11" id="KW-0963">Cytoplasm</keyword>
<accession>A0A2K4XG48</accession>
<dbReference type="InterPro" id="IPR006204">
    <property type="entry name" value="GHMP_kinase_N_dom"/>
</dbReference>
<feature type="binding site" evidence="11">
    <location>
        <position position="223"/>
    </location>
    <ligand>
        <name>substrate</name>
    </ligand>
</feature>
<evidence type="ECO:0000256" key="10">
    <source>
        <dbReference type="ARBA" id="ARBA00023277"/>
    </source>
</evidence>
<dbReference type="Proteomes" id="UP000615003">
    <property type="component" value="Unassembled WGS sequence"/>
</dbReference>
<dbReference type="PRINTS" id="PR00959">
    <property type="entry name" value="MEVGALKINASE"/>
</dbReference>
<dbReference type="InterPro" id="IPR006206">
    <property type="entry name" value="Mevalonate/galactokinase"/>
</dbReference>
<dbReference type="InterPro" id="IPR014721">
    <property type="entry name" value="Ribsml_uS5_D2-typ_fold_subgr"/>
</dbReference>
<dbReference type="GO" id="GO:0006012">
    <property type="term" value="P:galactose metabolic process"/>
    <property type="evidence" value="ECO:0007669"/>
    <property type="project" value="UniProtKB-UniRule"/>
</dbReference>
<keyword evidence="10 11" id="KW-0119">Carbohydrate metabolism</keyword>
<dbReference type="InterPro" id="IPR036554">
    <property type="entry name" value="GHMP_kinase_C_sf"/>
</dbReference>
<name>A0A2K4XG48_PSEVC</name>
<comment type="caution">
    <text evidence="11">Lacks conserved residue(s) required for the propagation of feature annotation.</text>
</comment>
<keyword evidence="17" id="KW-0614">Plasmid</keyword>
<feature type="binding site" evidence="11">
    <location>
        <position position="130"/>
    </location>
    <ligand>
        <name>Mg(2+)</name>
        <dbReference type="ChEBI" id="CHEBI:18420"/>
    </ligand>
</feature>
<evidence type="ECO:0000256" key="9">
    <source>
        <dbReference type="ARBA" id="ARBA00023144"/>
    </source>
</evidence>
<keyword evidence="8 11" id="KW-0460">Magnesium</keyword>
<dbReference type="PANTHER" id="PTHR10457">
    <property type="entry name" value="MEVALONATE KINASE/GALACTOKINASE"/>
    <property type="match status" value="1"/>
</dbReference>
<evidence type="ECO:0000313" key="16">
    <source>
        <dbReference type="EMBL" id="MBE0381671.1"/>
    </source>
</evidence>
<reference evidence="16 19" key="1">
    <citation type="submission" date="2015-06" db="EMBL/GenBank/DDBJ databases">
        <title>Genome sequence of Pseudoalteromonas carrageenovora.</title>
        <authorList>
            <person name="Xie B.-B."/>
            <person name="Rong J.-C."/>
            <person name="Qin Q.-L."/>
            <person name="Zhang Y.-Z."/>
        </authorList>
    </citation>
    <scope>NUCLEOTIDE SEQUENCE [LARGE SCALE GENOMIC DNA]</scope>
    <source>
        <strain evidence="16 19">IAM 12662</strain>
    </source>
</reference>
<dbReference type="FunFam" id="3.30.230.10:FF:000017">
    <property type="entry name" value="Galactokinase"/>
    <property type="match status" value="1"/>
</dbReference>
<feature type="binding site" evidence="11">
    <location>
        <begin position="124"/>
        <end position="130"/>
    </location>
    <ligand>
        <name>ATP</name>
        <dbReference type="ChEBI" id="CHEBI:30616"/>
    </ligand>
</feature>
<evidence type="ECO:0000256" key="8">
    <source>
        <dbReference type="ARBA" id="ARBA00022842"/>
    </source>
</evidence>
<dbReference type="SUPFAM" id="SSF54211">
    <property type="entry name" value="Ribosomal protein S5 domain 2-like"/>
    <property type="match status" value="1"/>
</dbReference>
<dbReference type="Proteomes" id="UP000238288">
    <property type="component" value="Plasmid PCAR9p"/>
</dbReference>
<dbReference type="NCBIfam" id="TIGR00131">
    <property type="entry name" value="gal_kin"/>
    <property type="match status" value="1"/>
</dbReference>
<dbReference type="GeneID" id="93665991"/>